<dbReference type="Gene3D" id="3.80.10.10">
    <property type="entry name" value="Ribonuclease Inhibitor"/>
    <property type="match status" value="1"/>
</dbReference>
<dbReference type="InterPro" id="IPR032675">
    <property type="entry name" value="LRR_dom_sf"/>
</dbReference>
<dbReference type="PANTHER" id="PTHR24114:SF2">
    <property type="entry name" value="F-BOX DOMAIN-CONTAINING PROTEIN-RELATED"/>
    <property type="match status" value="1"/>
</dbReference>
<sequence>MSTKKGRQSKLFFEKNRVKKPNRYFLDLPRHSKKTPSPESIILVNNKLDLLDSFKCSFQVSKSQSRYLTPIQSSRTKIPPGNLVSLNVNHYGLGNARAKILSTAIRSMDRLKKINLKGNGIIETGASSILNSINRENILTLDLSSNRIGTLGIDSLCSILKDDYCTLEDLNIERIQISTSCLKSLCSSLKHNKSLKKLNLANNNIGSGSGIFLAEMIDYNNTLEKLDLQWNYIKGPEAITICKALQHNNTIKILDFSWNSLGQDRINDSIKRFSYHLFLNKSIKHLDLSNNNFSAGDCKILSETIKVNHKIKGLHFEGNSGIVNALGYIETREFISSQSDTNKGKNTCNDLRSEDIMCWICHKWTDVTIEWDPSCIVWNRRLRHFALFKLSSQTEPVYIHFEIDNYEPFLLQKTETGIYKCTRSVPKGKTRFFFTYRGVGQISNQYSIEAADPVIEKNVHFYAEFSKKVLVVVVNCFDNENSMSIAVPRPIIDEYQLPPGDFPEPDIPLWNFENSIFAGYIQDTPELLNKCFEADWANSKLHRLMKNDSSRSVCKEIVRREYQKM</sequence>
<dbReference type="SMART" id="SM00368">
    <property type="entry name" value="LRR_RI"/>
    <property type="match status" value="5"/>
</dbReference>
<evidence type="ECO:0000313" key="1">
    <source>
        <dbReference type="EMBL" id="OMJ73133.1"/>
    </source>
</evidence>
<organism evidence="1 2">
    <name type="scientific">Stentor coeruleus</name>
    <dbReference type="NCBI Taxonomy" id="5963"/>
    <lineage>
        <taxon>Eukaryota</taxon>
        <taxon>Sar</taxon>
        <taxon>Alveolata</taxon>
        <taxon>Ciliophora</taxon>
        <taxon>Postciliodesmatophora</taxon>
        <taxon>Heterotrichea</taxon>
        <taxon>Heterotrichida</taxon>
        <taxon>Stentoridae</taxon>
        <taxon>Stentor</taxon>
    </lineage>
</organism>
<proteinExistence type="predicted"/>
<dbReference type="OrthoDB" id="120976at2759"/>
<dbReference type="AlphaFoldDB" id="A0A1R2B8L7"/>
<dbReference type="EMBL" id="MPUH01000844">
    <property type="protein sequence ID" value="OMJ73133.1"/>
    <property type="molecule type" value="Genomic_DNA"/>
</dbReference>
<accession>A0A1R2B8L7</accession>
<gene>
    <name evidence="1" type="ORF">SteCoe_28254</name>
</gene>
<dbReference type="InterPro" id="IPR001611">
    <property type="entry name" value="Leu-rich_rpt"/>
</dbReference>
<comment type="caution">
    <text evidence="1">The sequence shown here is derived from an EMBL/GenBank/DDBJ whole genome shotgun (WGS) entry which is preliminary data.</text>
</comment>
<evidence type="ECO:0000313" key="2">
    <source>
        <dbReference type="Proteomes" id="UP000187209"/>
    </source>
</evidence>
<reference evidence="1 2" key="1">
    <citation type="submission" date="2016-11" db="EMBL/GenBank/DDBJ databases">
        <title>The macronuclear genome of Stentor coeruleus: a giant cell with tiny introns.</title>
        <authorList>
            <person name="Slabodnick M."/>
            <person name="Ruby J.G."/>
            <person name="Reiff S.B."/>
            <person name="Swart E.C."/>
            <person name="Gosai S."/>
            <person name="Prabakaran S."/>
            <person name="Witkowska E."/>
            <person name="Larue G.E."/>
            <person name="Fisher S."/>
            <person name="Freeman R.M."/>
            <person name="Gunawardena J."/>
            <person name="Chu W."/>
            <person name="Stover N.A."/>
            <person name="Gregory B.D."/>
            <person name="Nowacki M."/>
            <person name="Derisi J."/>
            <person name="Roy S.W."/>
            <person name="Marshall W.F."/>
            <person name="Sood P."/>
        </authorList>
    </citation>
    <scope>NUCLEOTIDE SEQUENCE [LARGE SCALE GENOMIC DNA]</scope>
    <source>
        <strain evidence="1">WM001</strain>
    </source>
</reference>
<dbReference type="InterPro" id="IPR052394">
    <property type="entry name" value="LRR-containing"/>
</dbReference>
<dbReference type="Pfam" id="PF00560">
    <property type="entry name" value="LRR_1"/>
    <property type="match status" value="1"/>
</dbReference>
<dbReference type="PANTHER" id="PTHR24114">
    <property type="entry name" value="LEUCINE RICH REPEAT FAMILY PROTEIN"/>
    <property type="match status" value="1"/>
</dbReference>
<dbReference type="Pfam" id="PF13516">
    <property type="entry name" value="LRR_6"/>
    <property type="match status" value="4"/>
</dbReference>
<keyword evidence="2" id="KW-1185">Reference proteome</keyword>
<dbReference type="Proteomes" id="UP000187209">
    <property type="component" value="Unassembled WGS sequence"/>
</dbReference>
<name>A0A1R2B8L7_9CILI</name>
<protein>
    <submittedName>
        <fullName evidence="1">Uncharacterized protein</fullName>
    </submittedName>
</protein>
<dbReference type="SUPFAM" id="SSF52047">
    <property type="entry name" value="RNI-like"/>
    <property type="match status" value="1"/>
</dbReference>